<sequence length="306" mass="35335">MESSEKLLVGENLKDKTELKILHITDLHTDKHGMDKMLQFKEKVKEESIYYDIILISGDMQSYMMKDWEDPMICTKALQEITSILTYAHSICPNVYYIPGNHDPPDLFCCDDTPRPSLINLEPDMQTIQFQLKENCENIHGRIVEVCKGLKIAGFGGSKDNIIVEDGKDVDTIWEPYPYKDEEEFSTCLNALIKNLKKQQEEEDFQTILMTHIGPRSSESTIDREFCDNEIHMGSESIEDCMKDQEGKILCNIHGHSHESAKNTEVHSIPVINSNAFFLGQYGEIYFKKNSTTEKWELEDIKFKEF</sequence>
<name>A0AAD1URX5_EUPCR</name>
<feature type="domain" description="Calcineurin-like phosphoesterase" evidence="1">
    <location>
        <begin position="19"/>
        <end position="259"/>
    </location>
</feature>
<dbReference type="Pfam" id="PF00149">
    <property type="entry name" value="Metallophos"/>
    <property type="match status" value="1"/>
</dbReference>
<proteinExistence type="predicted"/>
<protein>
    <recommendedName>
        <fullName evidence="1">Calcineurin-like phosphoesterase domain-containing protein</fullName>
    </recommendedName>
</protein>
<evidence type="ECO:0000313" key="2">
    <source>
        <dbReference type="EMBL" id="CAI2370020.1"/>
    </source>
</evidence>
<dbReference type="SUPFAM" id="SSF56300">
    <property type="entry name" value="Metallo-dependent phosphatases"/>
    <property type="match status" value="1"/>
</dbReference>
<comment type="caution">
    <text evidence="2">The sequence shown here is derived from an EMBL/GenBank/DDBJ whole genome shotgun (WGS) entry which is preliminary data.</text>
</comment>
<dbReference type="GO" id="GO:0016787">
    <property type="term" value="F:hydrolase activity"/>
    <property type="evidence" value="ECO:0007669"/>
    <property type="project" value="InterPro"/>
</dbReference>
<dbReference type="Gene3D" id="3.60.21.10">
    <property type="match status" value="1"/>
</dbReference>
<organism evidence="2 3">
    <name type="scientific">Euplotes crassus</name>
    <dbReference type="NCBI Taxonomy" id="5936"/>
    <lineage>
        <taxon>Eukaryota</taxon>
        <taxon>Sar</taxon>
        <taxon>Alveolata</taxon>
        <taxon>Ciliophora</taxon>
        <taxon>Intramacronucleata</taxon>
        <taxon>Spirotrichea</taxon>
        <taxon>Hypotrichia</taxon>
        <taxon>Euplotida</taxon>
        <taxon>Euplotidae</taxon>
        <taxon>Moneuplotes</taxon>
    </lineage>
</organism>
<dbReference type="PANTHER" id="PTHR37523:SF1">
    <property type="entry name" value="CALCINEURIN-LIKE PHOSPHOESTERASE DOMAIN-CONTAINING PROTEIN"/>
    <property type="match status" value="1"/>
</dbReference>
<dbReference type="PANTHER" id="PTHR37523">
    <property type="entry name" value="METALLOPHOSPHOESTERASE"/>
    <property type="match status" value="1"/>
</dbReference>
<dbReference type="InterPro" id="IPR029052">
    <property type="entry name" value="Metallo-depent_PP-like"/>
</dbReference>
<dbReference type="InterPro" id="IPR004843">
    <property type="entry name" value="Calcineurin-like_PHP"/>
</dbReference>
<accession>A0AAD1URX5</accession>
<dbReference type="EMBL" id="CAMPGE010011181">
    <property type="protein sequence ID" value="CAI2370020.1"/>
    <property type="molecule type" value="Genomic_DNA"/>
</dbReference>
<dbReference type="Proteomes" id="UP001295684">
    <property type="component" value="Unassembled WGS sequence"/>
</dbReference>
<evidence type="ECO:0000313" key="3">
    <source>
        <dbReference type="Proteomes" id="UP001295684"/>
    </source>
</evidence>
<keyword evidence="3" id="KW-1185">Reference proteome</keyword>
<dbReference type="AlphaFoldDB" id="A0AAD1URX5"/>
<evidence type="ECO:0000259" key="1">
    <source>
        <dbReference type="Pfam" id="PF00149"/>
    </source>
</evidence>
<reference evidence="2" key="1">
    <citation type="submission" date="2023-07" db="EMBL/GenBank/DDBJ databases">
        <authorList>
            <consortium name="AG Swart"/>
            <person name="Singh M."/>
            <person name="Singh A."/>
            <person name="Seah K."/>
            <person name="Emmerich C."/>
        </authorList>
    </citation>
    <scope>NUCLEOTIDE SEQUENCE</scope>
    <source>
        <strain evidence="2">DP1</strain>
    </source>
</reference>
<gene>
    <name evidence="2" type="ORF">ECRASSUSDP1_LOCUS11327</name>
</gene>